<accession>A0A8R1IJM5</accession>
<dbReference type="EnsemblMetazoa" id="CJA36042b.1">
    <property type="protein sequence ID" value="CJA36042b.1"/>
    <property type="gene ID" value="WBGene00211889"/>
</dbReference>
<reference evidence="3" key="1">
    <citation type="submission" date="2010-08" db="EMBL/GenBank/DDBJ databases">
        <authorList>
            <consortium name="Caenorhabditis japonica Sequencing Consortium"/>
            <person name="Wilson R.K."/>
        </authorList>
    </citation>
    <scope>NUCLEOTIDE SEQUENCE [LARGE SCALE GENOMIC DNA]</scope>
    <source>
        <strain evidence="3">DF5081</strain>
    </source>
</reference>
<name>A0A8R1IJM5_CAEJA</name>
<feature type="compositionally biased region" description="Polar residues" evidence="1">
    <location>
        <begin position="147"/>
        <end position="156"/>
    </location>
</feature>
<proteinExistence type="predicted"/>
<sequence length="292" mass="30982">MFQPTIEFEVDYYFSRSHTARFQANMESFPAAVLPNVRKVSQESNAESVQSIPRPAEIVVTSPTNEPAVPTPAPKLSRFPVTESADPIAATPTVTPMITSVPVVESNVSVVVPPVTSTASTHLATPSPVSHSFSSNSSPSATTHSNKSSIQSTNSVPGRRFTVQPVSQAESGISSSISTPHLESSGHTGPPPVPSVPPVVSTASLNLEVVQTLIQLTSGDLQQSSSTALTATLVSDTSVEDAVPSKEQPVVQSDVLTQLESELRKSQIMDLNIHRRIGSGTLRNLTLRNWVV</sequence>
<reference evidence="2" key="2">
    <citation type="submission" date="2022-06" db="UniProtKB">
        <authorList>
            <consortium name="EnsemblMetazoa"/>
        </authorList>
    </citation>
    <scope>IDENTIFICATION</scope>
    <source>
        <strain evidence="2">DF5081</strain>
    </source>
</reference>
<dbReference type="AlphaFoldDB" id="A0A8R1IJM5"/>
<evidence type="ECO:0000313" key="2">
    <source>
        <dbReference type="EnsemblMetazoa" id="CJA36042b.1"/>
    </source>
</evidence>
<feature type="region of interest" description="Disordered" evidence="1">
    <location>
        <begin position="119"/>
        <end position="199"/>
    </location>
</feature>
<evidence type="ECO:0000256" key="1">
    <source>
        <dbReference type="SAM" id="MobiDB-lite"/>
    </source>
</evidence>
<protein>
    <submittedName>
        <fullName evidence="2">Uncharacterized protein</fullName>
    </submittedName>
</protein>
<evidence type="ECO:0000313" key="3">
    <source>
        <dbReference type="Proteomes" id="UP000005237"/>
    </source>
</evidence>
<dbReference type="Proteomes" id="UP000005237">
    <property type="component" value="Unassembled WGS sequence"/>
</dbReference>
<keyword evidence="3" id="KW-1185">Reference proteome</keyword>
<feature type="compositionally biased region" description="Low complexity" evidence="1">
    <location>
        <begin position="119"/>
        <end position="146"/>
    </location>
</feature>
<organism evidence="2 3">
    <name type="scientific">Caenorhabditis japonica</name>
    <dbReference type="NCBI Taxonomy" id="281687"/>
    <lineage>
        <taxon>Eukaryota</taxon>
        <taxon>Metazoa</taxon>
        <taxon>Ecdysozoa</taxon>
        <taxon>Nematoda</taxon>
        <taxon>Chromadorea</taxon>
        <taxon>Rhabditida</taxon>
        <taxon>Rhabditina</taxon>
        <taxon>Rhabditomorpha</taxon>
        <taxon>Rhabditoidea</taxon>
        <taxon>Rhabditidae</taxon>
        <taxon>Peloderinae</taxon>
        <taxon>Caenorhabditis</taxon>
    </lineage>
</organism>